<organism evidence="1 2">
    <name type="scientific">Durusdinium trenchii</name>
    <dbReference type="NCBI Taxonomy" id="1381693"/>
    <lineage>
        <taxon>Eukaryota</taxon>
        <taxon>Sar</taxon>
        <taxon>Alveolata</taxon>
        <taxon>Dinophyceae</taxon>
        <taxon>Suessiales</taxon>
        <taxon>Symbiodiniaceae</taxon>
        <taxon>Durusdinium</taxon>
    </lineage>
</organism>
<dbReference type="EMBL" id="CAXAMM010005622">
    <property type="protein sequence ID" value="CAK9007991.1"/>
    <property type="molecule type" value="Genomic_DNA"/>
</dbReference>
<proteinExistence type="predicted"/>
<keyword evidence="2" id="KW-1185">Reference proteome</keyword>
<evidence type="ECO:0000313" key="2">
    <source>
        <dbReference type="Proteomes" id="UP001642464"/>
    </source>
</evidence>
<sequence>LLEEKKHVATKSRGVKEKFLPLAKFINTAVRVFKCVFLLSQATEALLLGFCLATRDMLTSGDKKRLADAWKILDEANVIAVFYCALP</sequence>
<gene>
    <name evidence="1" type="ORF">SCF082_LOCUS9670</name>
</gene>
<evidence type="ECO:0000313" key="1">
    <source>
        <dbReference type="EMBL" id="CAK9007991.1"/>
    </source>
</evidence>
<accession>A0ABP0J0X4</accession>
<reference evidence="1 2" key="1">
    <citation type="submission" date="2024-02" db="EMBL/GenBank/DDBJ databases">
        <authorList>
            <person name="Chen Y."/>
            <person name="Shah S."/>
            <person name="Dougan E. K."/>
            <person name="Thang M."/>
            <person name="Chan C."/>
        </authorList>
    </citation>
    <scope>NUCLEOTIDE SEQUENCE [LARGE SCALE GENOMIC DNA]</scope>
</reference>
<feature type="non-terminal residue" evidence="1">
    <location>
        <position position="1"/>
    </location>
</feature>
<comment type="caution">
    <text evidence="1">The sequence shown here is derived from an EMBL/GenBank/DDBJ whole genome shotgun (WGS) entry which is preliminary data.</text>
</comment>
<protein>
    <submittedName>
        <fullName evidence="1">Uncharacterized protein</fullName>
    </submittedName>
</protein>
<dbReference type="Proteomes" id="UP001642464">
    <property type="component" value="Unassembled WGS sequence"/>
</dbReference>
<name>A0ABP0J0X4_9DINO</name>
<feature type="non-terminal residue" evidence="1">
    <location>
        <position position="87"/>
    </location>
</feature>